<evidence type="ECO:0000313" key="2">
    <source>
        <dbReference type="EMBL" id="CAH1437192.1"/>
    </source>
</evidence>
<evidence type="ECO:0000313" key="3">
    <source>
        <dbReference type="Proteomes" id="UP001157418"/>
    </source>
</evidence>
<name>A0AAU9NH49_9ASTR</name>
<dbReference type="AlphaFoldDB" id="A0AAU9NH49"/>
<proteinExistence type="inferred from homology"/>
<dbReference type="Proteomes" id="UP001157418">
    <property type="component" value="Unassembled WGS sequence"/>
</dbReference>
<dbReference type="Pfam" id="PF02519">
    <property type="entry name" value="Auxin_inducible"/>
    <property type="match status" value="1"/>
</dbReference>
<dbReference type="InterPro" id="IPR003676">
    <property type="entry name" value="SAUR_fam"/>
</dbReference>
<dbReference type="EMBL" id="CAKMRJ010004445">
    <property type="protein sequence ID" value="CAH1437192.1"/>
    <property type="molecule type" value="Genomic_DNA"/>
</dbReference>
<comment type="similarity">
    <text evidence="1">Belongs to the ARG7 family.</text>
</comment>
<accession>A0AAU9NH49</accession>
<evidence type="ECO:0000256" key="1">
    <source>
        <dbReference type="ARBA" id="ARBA00006974"/>
    </source>
</evidence>
<gene>
    <name evidence="2" type="ORF">LVIROSA_LOCUS23531</name>
</gene>
<reference evidence="2 3" key="1">
    <citation type="submission" date="2022-01" db="EMBL/GenBank/DDBJ databases">
        <authorList>
            <person name="Xiong W."/>
            <person name="Schranz E."/>
        </authorList>
    </citation>
    <scope>NUCLEOTIDE SEQUENCE [LARGE SCALE GENOMIC DNA]</scope>
</reference>
<comment type="caution">
    <text evidence="2">The sequence shown here is derived from an EMBL/GenBank/DDBJ whole genome shotgun (WGS) entry which is preliminary data.</text>
</comment>
<sequence>MHLPLNSLIKALHHHHHHHHEPIHLHHHHLTITHTKKLIMGLRRSHNKQTQAIADKRIIKKGSNIEDDDNGYPTDVPRGHFVVYVGERRSRYIIPISCLHDIGFQILLRQAEEEFGFNHDMGLTIPCLEQDFLSIFS</sequence>
<protein>
    <submittedName>
        <fullName evidence="2">Uncharacterized protein</fullName>
    </submittedName>
</protein>
<dbReference type="PANTHER" id="PTHR31929">
    <property type="entry name" value="SAUR-LIKE AUXIN-RESPONSIVE PROTEIN FAMILY-RELATED"/>
    <property type="match status" value="1"/>
</dbReference>
<dbReference type="GO" id="GO:0009733">
    <property type="term" value="P:response to auxin"/>
    <property type="evidence" value="ECO:0007669"/>
    <property type="project" value="InterPro"/>
</dbReference>
<keyword evidence="3" id="KW-1185">Reference proteome</keyword>
<organism evidence="2 3">
    <name type="scientific">Lactuca virosa</name>
    <dbReference type="NCBI Taxonomy" id="75947"/>
    <lineage>
        <taxon>Eukaryota</taxon>
        <taxon>Viridiplantae</taxon>
        <taxon>Streptophyta</taxon>
        <taxon>Embryophyta</taxon>
        <taxon>Tracheophyta</taxon>
        <taxon>Spermatophyta</taxon>
        <taxon>Magnoliopsida</taxon>
        <taxon>eudicotyledons</taxon>
        <taxon>Gunneridae</taxon>
        <taxon>Pentapetalae</taxon>
        <taxon>asterids</taxon>
        <taxon>campanulids</taxon>
        <taxon>Asterales</taxon>
        <taxon>Asteraceae</taxon>
        <taxon>Cichorioideae</taxon>
        <taxon>Cichorieae</taxon>
        <taxon>Lactucinae</taxon>
        <taxon>Lactuca</taxon>
    </lineage>
</organism>